<name>A0ABU4K1T1_9ACTN</name>
<comment type="caution">
    <text evidence="1">The sequence shown here is derived from an EMBL/GenBank/DDBJ whole genome shotgun (WGS) entry which is preliminary data.</text>
</comment>
<protein>
    <submittedName>
        <fullName evidence="1">Uncharacterized protein</fullName>
    </submittedName>
</protein>
<dbReference type="Proteomes" id="UP001278571">
    <property type="component" value="Unassembled WGS sequence"/>
</dbReference>
<proteinExistence type="predicted"/>
<keyword evidence="2" id="KW-1185">Reference proteome</keyword>
<organism evidence="1 2">
    <name type="scientific">Streptomyces roseolus</name>
    <dbReference type="NCBI Taxonomy" id="67358"/>
    <lineage>
        <taxon>Bacteria</taxon>
        <taxon>Bacillati</taxon>
        <taxon>Actinomycetota</taxon>
        <taxon>Actinomycetes</taxon>
        <taxon>Kitasatosporales</taxon>
        <taxon>Streptomycetaceae</taxon>
        <taxon>Streptomyces</taxon>
    </lineage>
</organism>
<dbReference type="EMBL" id="JAWJZF010000219">
    <property type="protein sequence ID" value="MDX2291415.1"/>
    <property type="molecule type" value="Genomic_DNA"/>
</dbReference>
<gene>
    <name evidence="1" type="ORF">R2363_04415</name>
</gene>
<reference evidence="1 2" key="1">
    <citation type="submission" date="2023-10" db="EMBL/GenBank/DDBJ databases">
        <authorList>
            <person name="Wang X.X."/>
        </authorList>
    </citation>
    <scope>NUCLEOTIDE SEQUENCE [LARGE SCALE GENOMIC DNA]</scope>
    <source>
        <strain evidence="1 2">NBRC 12816</strain>
    </source>
</reference>
<dbReference type="RefSeq" id="WP_319007980.1">
    <property type="nucleotide sequence ID" value="NZ_JAWJZF010000219.1"/>
</dbReference>
<evidence type="ECO:0000313" key="2">
    <source>
        <dbReference type="Proteomes" id="UP001278571"/>
    </source>
</evidence>
<accession>A0ABU4K1T1</accession>
<feature type="non-terminal residue" evidence="1">
    <location>
        <position position="1"/>
    </location>
</feature>
<feature type="non-terminal residue" evidence="1">
    <location>
        <position position="125"/>
    </location>
</feature>
<sequence>KLSKIMGAALGSFNRLGNVDAGTASETFGVSEGTIRRWVRDGVPASRLERVISLVRPPQGAFDQERKDLVYARGAVTKITTDPENAVALWGYKGYLEQWDLAVIKIKGMPVLTVRMARTDRDRAA</sequence>
<evidence type="ECO:0000313" key="1">
    <source>
        <dbReference type="EMBL" id="MDX2291415.1"/>
    </source>
</evidence>